<feature type="compositionally biased region" description="Polar residues" evidence="11">
    <location>
        <begin position="3155"/>
        <end position="3164"/>
    </location>
</feature>
<feature type="compositionally biased region" description="Polar residues" evidence="11">
    <location>
        <begin position="5287"/>
        <end position="5302"/>
    </location>
</feature>
<dbReference type="InterPro" id="IPR056887">
    <property type="entry name" value="SYNE1/2_dom"/>
</dbReference>
<feature type="topological domain" description="Cytoplasmic" evidence="9">
    <location>
        <begin position="1"/>
        <end position="5328"/>
    </location>
</feature>
<dbReference type="Proteomes" id="UP000316079">
    <property type="component" value="Unassembled WGS sequence"/>
</dbReference>
<dbReference type="GO" id="GO:0005640">
    <property type="term" value="C:nuclear outer membrane"/>
    <property type="evidence" value="ECO:0007669"/>
    <property type="project" value="UniProtKB-SubCell"/>
</dbReference>
<feature type="region of interest" description="Disordered" evidence="11">
    <location>
        <begin position="3322"/>
        <end position="3355"/>
    </location>
</feature>
<accession>A0A553QYC4</accession>
<evidence type="ECO:0000256" key="5">
    <source>
        <dbReference type="ARBA" id="ARBA00022989"/>
    </source>
</evidence>
<dbReference type="OrthoDB" id="18853at2759"/>
<feature type="region of interest" description="Disordered" evidence="11">
    <location>
        <begin position="1410"/>
        <end position="1468"/>
    </location>
</feature>
<feature type="domain" description="KASH" evidence="13">
    <location>
        <begin position="5320"/>
        <end position="5379"/>
    </location>
</feature>
<dbReference type="InterPro" id="IPR002017">
    <property type="entry name" value="Spectrin_repeat"/>
</dbReference>
<feature type="region of interest" description="Disordered" evidence="11">
    <location>
        <begin position="231"/>
        <end position="252"/>
    </location>
</feature>
<dbReference type="Pfam" id="PF00435">
    <property type="entry name" value="Spectrin"/>
    <property type="match status" value="1"/>
</dbReference>
<feature type="coiled-coil region" evidence="10">
    <location>
        <begin position="2204"/>
        <end position="2231"/>
    </location>
</feature>
<proteinExistence type="inferred from homology"/>
<name>A0A553QYC4_9TELE</name>
<keyword evidence="4" id="KW-0677">Repeat</keyword>
<feature type="compositionally biased region" description="Basic and acidic residues" evidence="11">
    <location>
        <begin position="1573"/>
        <end position="1593"/>
    </location>
</feature>
<feature type="region of interest" description="Disordered" evidence="11">
    <location>
        <begin position="5287"/>
        <end position="5314"/>
    </location>
</feature>
<feature type="coiled-coil region" evidence="10">
    <location>
        <begin position="3013"/>
        <end position="3040"/>
    </location>
</feature>
<feature type="compositionally biased region" description="Polar residues" evidence="11">
    <location>
        <begin position="1415"/>
        <end position="1429"/>
    </location>
</feature>
<dbReference type="InterPro" id="IPR018159">
    <property type="entry name" value="Spectrin/alpha-actinin"/>
</dbReference>
<keyword evidence="15" id="KW-1185">Reference proteome</keyword>
<feature type="transmembrane region" description="Helical" evidence="12">
    <location>
        <begin position="5329"/>
        <end position="5349"/>
    </location>
</feature>
<feature type="compositionally biased region" description="Polar residues" evidence="11">
    <location>
        <begin position="243"/>
        <end position="252"/>
    </location>
</feature>
<feature type="compositionally biased region" description="Basic and acidic residues" evidence="11">
    <location>
        <begin position="1451"/>
        <end position="1465"/>
    </location>
</feature>
<comment type="similarity">
    <text evidence="1">Belongs to the nesprin family.</text>
</comment>
<comment type="caution">
    <text evidence="14">The sequence shown here is derived from an EMBL/GenBank/DDBJ whole genome shotgun (WGS) entry which is preliminary data.</text>
</comment>
<feature type="region of interest" description="Disordered" evidence="11">
    <location>
        <begin position="396"/>
        <end position="415"/>
    </location>
</feature>
<keyword evidence="2" id="KW-0597">Phosphoprotein</keyword>
<feature type="compositionally biased region" description="Basic and acidic residues" evidence="11">
    <location>
        <begin position="3266"/>
        <end position="3290"/>
    </location>
</feature>
<feature type="non-terminal residue" evidence="14">
    <location>
        <position position="1"/>
    </location>
</feature>
<feature type="region of interest" description="Disordered" evidence="11">
    <location>
        <begin position="3266"/>
        <end position="3298"/>
    </location>
</feature>
<gene>
    <name evidence="14" type="ORF">DNTS_013096</name>
</gene>
<sequence>NTLDFLGGPQTQDCKSTPLEATSGINPQVPQAMLQKSLLTPVVVRKVQLKALTQVDFLTVDSVQSGVAGAGSVESSQAKDLRTSGFQVVSLRSGSPHKDASLPEDFHGLRRSELLSSKTSLSEISSSQKPITGDFNQTSGFGPTLKALDSRQACGLPSGTSVVVSSPKVLLKSDTVPQQRIPNKQCIGLPLSTTGGSTHQIQPIDSESFQFLQHLETWETNSASIQRMQQAPITGTPKPTKKQLGSLSKSQTSEMQKQTILARSLSSPQALDSGAPHVPVQNEVYARAHALARSRLEKSKQHLLGHICDVVTVISTRDESKMQARKKQRISHLLKPALLELFLQALKGMEAFCADVRLRDTDDVSQSLRAQWEVCGTAAERSVHLEALRRITESLGPAESLPPYSTHQTKSAGAGQHYTISASDLRSSQDSRKDCVLLRDQVQSEDPSLVQSQSSKVEKQQTPERTVIHPCTAQDEKVTGREAQSRMKSLETGVELLESPDSHIQLISDQLEHLRQKPLNIRNFVLVDSKYFHEELKLLDERITKEPFQLNERDGSISDIQAHFLHHDLPKCLEQQRQRLKQFQTTLVAIEELLSYLQQINNEISGTDCSLSSVTASQNLQQAMEVSVQVDRRLEEAGLRILLEDKACSCQEMVSALAQRTEVFETRLAGGLTPEKVQRARKMGEQVDRAFGRKLMVIQVNLREVQGALEQHGLKEPTLPALQHRLRFLNDMESKLSILGSEIHELRDACTEINSPDTSLRELQTQWENALRAVTESREHCVSLGELLKRFQSCRNALGTTLQRAEQTITDQASYMSKENLQILISKVSCIKSDLSGLGDSVEDFRSVCRQLQSLMRRMPVCADSPFESEADALMDRWLDVTEKTDCYLDNLQAGFSRWEKLLLLAGEVECWGIQKLTTLAQSNPFQTEADVSNLQDELKIQQENIDHFHRRSSEIQELLQTQEFPLELQVIESQLRKKMIDVQDLFSEAKDVFRQLEAAKIHIASEIANHKSIIQTITFNLSTYKPEKVLQGLSDQLQAEDAHVDAIMKQGDLLVGVAGLEGLQTLVKDAAQLKKSISAVRELVIEQAENPQMIREAKRIKVPIQEAVVAFESESCGKTDEESQKNKMPDHLPEASELPLIGDSQCCKDNLRAVIPEETLIEAQITSGPALNDLSHVNVKNMVPKEIESVKESCLSHTKKQEVETMSPNSELLFILESGPQEEERTHPLPCGSPNLHCNVVLDSNFLKPVQNSPYQTVFASPTHWDAGSVCTGILDTCTVQKISPVHPSSTDKLSTSDKPVNFPTILSLSERQIKHVVSEVTNSVCKYQQPSFSTLEKPGRQEPEKRIEHLEIQEAIQVDSSEVLEIVKDKEKDEVALAKPLSQLGAQTDGIESGIRVHKEFFKSNCKEDQKNTFRGPSKNQEESYFNKNHDLTGSRKMNKNSDGQLDSSRMKKESHSESKSSTEEPQISAVMLLKGADIPPSLSSTFKHGIDEKLPKTMDSVGEDLHIQTSVAHSNVVRIRGTETVQMSHAEESMPLFLWKEPMLQTVPSESQLSENVFRKNGDAIGGRKSPQDKRSEEDDEDKSSLLEHPKETSMWSTLLSTILNVQPLLMSSHNSGETKSEESSCFENGTLSESDSILTWSLLEVYRCLYQPVQLSISQMTHQLEESEACRQGLLDLVTRLDRQDQLRTESKQRKDNRWNTVLLEASTSVEVKKVQLQKVTQYHQQIQDLEGLLVCQETKLNELNLGSFESSTLLVEKLSDFLNNLQKKRGMIEDLLQTCSQVSSYLCEAEGPVTCIEPIRTLQERWQKLEYAASMRLWHANICTTEVSMLLQEARELQSELELLEKSPILLHQSQGHMDLQIQEIIRNADFGVLSEHYKYLLGISDGLSSSQIGKKELKDVEETMQSLDSQLALTKQKLFSQTLNLSDCSPVIGTVNDYITWVKQTEGKVTWRRTLSLFPEGASHQVNCMKKLHSEATTKRFQLTSTLKELRQELDEENSKAMLLTFDTLEGLYIKITEKTECAVVQMNRTLHSRDRLWKQITDISSWLTSVLEKESAGSKSTIPESKVQLSVCTETLKESETHANNLDTLLGEIKVSNNSLSLPESVRLIDRLTALQDEVSRVVNRVWAAKWILEELLHSQESSAKDLNVIQKRLRQMSADVSSMKYPVTSDSLSTLEPIKQILVKFLFKVTKVEPQRREIMKAIQDLQSTIQQLESRAKEHEEFFSLRQQVECSKEAVMKSIPQIVDSSLGTGVRLCICHSVLSELPLVRSTTQEAADHLEAISKDLHPSLLLTERQKIHLVIEQLASLKLKVKQEVKIFECSLVESVGDLTGLGPPTELFRSVRLRLKENICLEPRSNCIDAELQKHWMMIQTVESGLRILEGCMKGKEDEGYLVTMELGRGTLDDCHAHVDKLLQAKEVLKTYHREVQSAESFLKQIETSLLTYSTGIKSYKAEHRCIQELYSTLAEGFPQCLSKVGACVPQQTCFSISQTKQLHIEALSRLLVQDAKLEAQAQIRLEALQRCMRDQMKHMSHHDEISQLLKNIDLRISQHLSHKPTDVEGFQEQQLKLKVLVTDLKSIAKRLKELRESCPDARCDAPRDQTLGHLWRSWGVLQYRVESLKSCTTYRESEWRDVSIQLSKSKKAFERLQNVLPDSSMLMGSLVDLQRVLSLTEELQNEIDLEHHTLASLQRHVAQILGVTHVQQLKESPQSCQDLQLLQASCRGLRDQTNIIRDSVLLEIQDLGHLQEEMGSIQQSLLTLFMGLQSESAAEHLQDFKVQLMSQKSRVEDVVDRLGLVMESSGLLGKMPERLGEVVVGLNCVQELLKLTSPDLPEAEHTQKRVWDELDQWHTRLAELEAEVQDLGEQQPERAHNLMEQLTEPLQLYHSTAKHAEHRTALISKIPSCLQDFEALFTSTNFWLKEAESWLLAPRSYTTAKCLHCHASSLKMTLDESEGYRAALEAFLPTLQEISPVCDSTTLQQQLHQGVQSIVVLQRNILDPLNHLQHLAAEMDAIEAEVKTMEKNVAKIRTILSTTDAEYITPEEHLENLQVILGNVESMKKTIEEIERCRLGLGLPADAEQTLTAFHHAQDLLTPIQELQRLSEERSAALMAFIAESAESIVAPDPADVEMYLESSYAEEDDEDNQSSSSGTLTCSVPEEFTGEDAEFSSSLKANQDTDMCSLDSSMKLGVDSRQLSECSGNLLSIPSEHFEEFANNGVLKSDATYRSEELRNECSETNLTEELPSNLQLEPEISRLKDKEQFKDENRETSASMKEKESRSSEISSNESVAAIVHTESWTTEIMESEAVHIKDGIQTETKPTNATAPLDGTGSTKQDPTLETQREPREAIIQQRIYLTQEDSTPLRSSVCEDGGAEDSESLAQIVSSVKSRGLLVSESMLNTRETSSTRLLEDFSSIKGDMWTLALNRWRSAGHNFAIHQRSFQALLNGLRGLHELGSERLLRCQTEPPQKYSCLLTGHKKYFQDVGQSLEMVKLLYPQLPEGAVQGQAEVEQLLSDLLQQAQRQGIHMQHSSEEWKRLEKISEKLCKQLDQLQTDMLRVTVELDGDLQASLEEYQKFSKVLEDMSPEMWVLQKTDLGQGQTFPSSPLKIRWKKLHDQLQQKIHTTQKLKNTYERFQLYSAELEEWMKQARERLQQWTESSNSDPLLYSKLVEFFKGLEVHSTQKVSAERAGTQVLQLSDSEAVGLRRGLARLEQEWTNLTDMLPKLQLTIKQLFQGLSESQLSDNLSSWLEHAGRQLEDGLEGFQSALDSSELFRHVQTLKAVKAEVTSHQSLLDSMKHQNHIKCSEGIHFAEKLVAFEQDLLILQARIDFAEIEEWVQRKSSELKSFGVLRLLGQQDGEHPGDQAFSIQLSSALQECQALSQEINTLKSDFQPVKETLAQVESKMAAAELQTSAVIYKLELLRVPVLSSKQCQHHLECLQELDKELNQSDKNLCLSEFVCDFNEMLEPSALKVLEDRLKKEKTRQLAVSVDLHENLLKKQNELQLWLEYEHLSEMCRAILNQCWDSLIQLMHPPDTEENTVKLLNGRMLGFSDLEKDITALQSSLGKVLEASKLLTLELCPQSAPLIRSETRLVSREHVHLGKALCVVKAEAQEELEERSCFTTELKYLEKQLKNFESIMSSSSLSTERLKMVLLDLNGLNPNLAGLNQRSLRLSLNPEEEERLQILNTQWSQIYIELLHGQNFQQKWQSWMELQEKIESVLSNQTLGSSAVINKLLAEHQRLNVDILVGQQLQDAMIHEASCFLESSLDEGRLNQLKTGWQGSKQRVDKHGEFLMKLMRQWQLYEDGLRKLSRLFRHIEELLPPAGLAPCSLQQLQCSIKDFEWTEEQLQLHEELYEQTLEAGEQIFHLTDVLTQKRLKNELETLKERWERSCGIVGKRKALAETITQNWKLCETGLTNGALQLEEINSRLKRSLPKKIEDLKTQEQLTQEDEDLLQIWAGGLKELSTMKADVSQYVLPADTALLQGQVEELHSQWEELCLKVSLRKQEIADRLNAWIIFNHKNRELCDWLTQMEKKVSHRAENLSIEEMVEKLKKDCMEEINLFSENKSHLKQLGEQLLMASDKAKEAEIHGALHHVNDRWQSLFDHIEASICHRDEIQKRLAEQQELQRDIEQHTERVASVLTLCEVLLHDEDACSSDGENDSIQQTTQRLDLRWRNICSMSLERRLRIEETWRLWCKFQEDYSAFMEWLSAAECTAAEPNSSDVLYTDAKEELQKYEVFQRRLHESLTQLEMVNNQYRRLARENRTDAASRLRTMVHQGNQRWDTLQRRVAAILRRLRHFTSQREEFEGTRESLLVWLTEIDLQLTNMEHFSESHLHDKMKQLKSFKKEITLNTNKIDALIVFGEGLIQRSAPLDAVEIEEELEEMHTYCQEVFGRVARFHQRLSILRPLLEQTEVTDGDRETPREIHSTLSSSQPSMCLLALPKERSGRETPVSVDSIPLEWDHTGQNWHFHSMSERKPLSLEALSPADTSTPLKQGYIQLMSECSGSINSVKRVSMILDDDELQEEQGLTGLKSADSQSGVIERWELLQAQAVSKEQGSSRDSQQLTSDLDDITSWLERISIQMDGLQGPETAASVQVLENRVKQLKEMQKTFAQYKTVLLSLNLCGRELLEADLQESLRTLNNRWTDACGALERLEESLRSTLERCQEFHETVHSLLLWLAHAESRLSAFRVNEASLQPSSLQEQTNTLKELSEDLLNRQEQTSALQAIVSELLPETAGDDHTEAREKLHVIASKLRLLSRQVQQDLQNLPQTTEFTSEASSDTKSSECSRSGRELSSSGQRSFFRRVLRAAFPLHLLFLLFLLLACLLPVSDEHNSCALANNFQRSFHPMLRYTNGPPPT</sequence>
<evidence type="ECO:0000256" key="12">
    <source>
        <dbReference type="SAM" id="Phobius"/>
    </source>
</evidence>
<evidence type="ECO:0000256" key="4">
    <source>
        <dbReference type="ARBA" id="ARBA00022737"/>
    </source>
</evidence>
<dbReference type="Pfam" id="PF25035">
    <property type="entry name" value="SYNE1"/>
    <property type="match status" value="1"/>
</dbReference>
<evidence type="ECO:0000313" key="14">
    <source>
        <dbReference type="EMBL" id="TRY94947.1"/>
    </source>
</evidence>
<dbReference type="STRING" id="623744.A0A553QYC4"/>
<dbReference type="EMBL" id="SRMA01025412">
    <property type="protein sequence ID" value="TRY94947.1"/>
    <property type="molecule type" value="Genomic_DNA"/>
</dbReference>
<keyword evidence="3 9" id="KW-0812">Transmembrane</keyword>
<organism evidence="14 15">
    <name type="scientific">Danionella cerebrum</name>
    <dbReference type="NCBI Taxonomy" id="2873325"/>
    <lineage>
        <taxon>Eukaryota</taxon>
        <taxon>Metazoa</taxon>
        <taxon>Chordata</taxon>
        <taxon>Craniata</taxon>
        <taxon>Vertebrata</taxon>
        <taxon>Euteleostomi</taxon>
        <taxon>Actinopterygii</taxon>
        <taxon>Neopterygii</taxon>
        <taxon>Teleostei</taxon>
        <taxon>Ostariophysi</taxon>
        <taxon>Cypriniformes</taxon>
        <taxon>Danionidae</taxon>
        <taxon>Danioninae</taxon>
        <taxon>Danionella</taxon>
    </lineage>
</organism>
<reference evidence="14 15" key="1">
    <citation type="journal article" date="2019" name="Sci. Data">
        <title>Hybrid genome assembly and annotation of Danionella translucida.</title>
        <authorList>
            <person name="Kadobianskyi M."/>
            <person name="Schulze L."/>
            <person name="Schuelke M."/>
            <person name="Judkewitz B."/>
        </authorList>
    </citation>
    <scope>NUCLEOTIDE SEQUENCE [LARGE SCALE GENOMIC DNA]</scope>
    <source>
        <strain evidence="14 15">Bolton</strain>
    </source>
</reference>
<evidence type="ECO:0000256" key="2">
    <source>
        <dbReference type="ARBA" id="ARBA00022553"/>
    </source>
</evidence>
<dbReference type="Pfam" id="PF10541">
    <property type="entry name" value="KASH"/>
    <property type="match status" value="1"/>
</dbReference>
<dbReference type="SMART" id="SM01249">
    <property type="entry name" value="KASH"/>
    <property type="match status" value="1"/>
</dbReference>
<keyword evidence="6 9" id="KW-0472">Membrane</keyword>
<feature type="topological domain" description="Perinuclear space" evidence="9">
    <location>
        <begin position="5350"/>
        <end position="5379"/>
    </location>
</feature>
<evidence type="ECO:0000313" key="15">
    <source>
        <dbReference type="Proteomes" id="UP000316079"/>
    </source>
</evidence>
<feature type="region of interest" description="Disordered" evidence="11">
    <location>
        <begin position="1553"/>
        <end position="1593"/>
    </location>
</feature>
<evidence type="ECO:0000256" key="11">
    <source>
        <dbReference type="SAM" id="MobiDB-lite"/>
    </source>
</evidence>
<protein>
    <recommendedName>
        <fullName evidence="13">KASH domain-containing protein</fullName>
    </recommendedName>
</protein>
<dbReference type="PROSITE" id="PS51049">
    <property type="entry name" value="KASH"/>
    <property type="match status" value="1"/>
</dbReference>
<evidence type="ECO:0000256" key="10">
    <source>
        <dbReference type="SAM" id="Coils"/>
    </source>
</evidence>
<dbReference type="FunFam" id="1.20.58.60:FF:000126">
    <property type="entry name" value="Spectrin repeat containing, nuclear envelope 1a"/>
    <property type="match status" value="1"/>
</dbReference>
<dbReference type="FunFam" id="1.20.58.60:FF:000174">
    <property type="entry name" value="Spectrin repeat-containing, nuclear envelope 2"/>
    <property type="match status" value="1"/>
</dbReference>
<comment type="subcellular location">
    <subcellularLocation>
        <location evidence="8">Nucleus outer membrane</location>
        <topology evidence="8">Single-pass type IV membrane protein</topology>
    </subcellularLocation>
</comment>
<dbReference type="InterPro" id="IPR012315">
    <property type="entry name" value="KASH"/>
</dbReference>
<dbReference type="PANTHER" id="PTHR14514:SF7">
    <property type="entry name" value="KASH DOMAIN-CONTAINING PROTEIN"/>
    <property type="match status" value="1"/>
</dbReference>
<evidence type="ECO:0000256" key="3">
    <source>
        <dbReference type="ARBA" id="ARBA00022692"/>
    </source>
</evidence>
<feature type="compositionally biased region" description="Basic and acidic residues" evidence="11">
    <location>
        <begin position="5303"/>
        <end position="5312"/>
    </location>
</feature>
<dbReference type="Gene3D" id="1.20.58.60">
    <property type="match status" value="9"/>
</dbReference>
<dbReference type="SMART" id="SM00150">
    <property type="entry name" value="SPEC"/>
    <property type="match status" value="8"/>
</dbReference>
<dbReference type="CDD" id="cd00176">
    <property type="entry name" value="SPEC"/>
    <property type="match status" value="3"/>
</dbReference>
<feature type="region of interest" description="Disordered" evidence="11">
    <location>
        <begin position="3146"/>
        <end position="3166"/>
    </location>
</feature>
<evidence type="ECO:0000256" key="8">
    <source>
        <dbReference type="ARBA" id="ARBA00046312"/>
    </source>
</evidence>
<keyword evidence="5 12" id="KW-1133">Transmembrane helix</keyword>
<evidence type="ECO:0000256" key="9">
    <source>
        <dbReference type="PROSITE-ProRule" id="PRU00385"/>
    </source>
</evidence>
<feature type="coiled-coil region" evidence="10">
    <location>
        <begin position="1986"/>
        <end position="2013"/>
    </location>
</feature>
<dbReference type="FunFam" id="1.20.58.60:FF:000157">
    <property type="entry name" value="Nesprin-1 isoform 1"/>
    <property type="match status" value="1"/>
</dbReference>
<dbReference type="PANTHER" id="PTHR14514">
    <property type="entry name" value="PKA ANCHORING PROTEIN"/>
    <property type="match status" value="1"/>
</dbReference>
<keyword evidence="10" id="KW-0175">Coiled coil</keyword>
<keyword evidence="7" id="KW-0539">Nucleus</keyword>
<evidence type="ECO:0000259" key="13">
    <source>
        <dbReference type="PROSITE" id="PS51049"/>
    </source>
</evidence>
<evidence type="ECO:0000256" key="7">
    <source>
        <dbReference type="ARBA" id="ARBA00023242"/>
    </source>
</evidence>
<feature type="compositionally biased region" description="Polar residues" evidence="11">
    <location>
        <begin position="3325"/>
        <end position="3350"/>
    </location>
</feature>
<dbReference type="SUPFAM" id="SSF46966">
    <property type="entry name" value="Spectrin repeat"/>
    <property type="match status" value="11"/>
</dbReference>
<evidence type="ECO:0000256" key="6">
    <source>
        <dbReference type="ARBA" id="ARBA00023136"/>
    </source>
</evidence>
<feature type="region of interest" description="Disordered" evidence="11">
    <location>
        <begin position="443"/>
        <end position="464"/>
    </location>
</feature>
<evidence type="ECO:0000256" key="1">
    <source>
        <dbReference type="ARBA" id="ARBA00008619"/>
    </source>
</evidence>